<reference evidence="2" key="1">
    <citation type="submission" date="2023-12" db="EMBL/GenBank/DDBJ databases">
        <title>Isolation of organohalide respiring bacteria Dehalococcoides mccartyi strain GPTCE1 in groundwater collected near a chemical plant in Suzhou, China.</title>
        <authorList>
            <person name="Liu G."/>
        </authorList>
    </citation>
    <scope>NUCLEOTIDE SEQUENCE</scope>
    <source>
        <strain evidence="2">GPTCE1</strain>
    </source>
</reference>
<dbReference type="RefSeq" id="WP_324664294.1">
    <property type="nucleotide sequence ID" value="NZ_CP141531.1"/>
</dbReference>
<feature type="domain" description="PIN" evidence="1">
    <location>
        <begin position="6"/>
        <end position="120"/>
    </location>
</feature>
<evidence type="ECO:0000313" key="3">
    <source>
        <dbReference type="Proteomes" id="UP001327986"/>
    </source>
</evidence>
<organism evidence="2 3">
    <name type="scientific">Dehalococcoides mccartyi</name>
    <dbReference type="NCBI Taxonomy" id="61435"/>
    <lineage>
        <taxon>Bacteria</taxon>
        <taxon>Bacillati</taxon>
        <taxon>Chloroflexota</taxon>
        <taxon>Dehalococcoidia</taxon>
        <taxon>Dehalococcoidales</taxon>
        <taxon>Dehalococcoidaceae</taxon>
        <taxon>Dehalococcoides</taxon>
    </lineage>
</organism>
<dbReference type="PANTHER" id="PTHR34610:SF4">
    <property type="entry name" value="SLL8027 PROTEIN"/>
    <property type="match status" value="1"/>
</dbReference>
<dbReference type="Proteomes" id="UP001327986">
    <property type="component" value="Chromosome"/>
</dbReference>
<dbReference type="InterPro" id="IPR029060">
    <property type="entry name" value="PIN-like_dom_sf"/>
</dbReference>
<dbReference type="EMBL" id="CP141531">
    <property type="protein sequence ID" value="WRO06739.1"/>
    <property type="molecule type" value="Genomic_DNA"/>
</dbReference>
<dbReference type="InterPro" id="IPR002716">
    <property type="entry name" value="PIN_dom"/>
</dbReference>
<accession>A0AB38Z830</accession>
<dbReference type="InterPro" id="IPR002850">
    <property type="entry name" value="PIN_toxin-like"/>
</dbReference>
<gene>
    <name evidence="2" type="ORF">VLL09_04940</name>
</gene>
<evidence type="ECO:0000259" key="1">
    <source>
        <dbReference type="SMART" id="SM00670"/>
    </source>
</evidence>
<dbReference type="SUPFAM" id="SSF88723">
    <property type="entry name" value="PIN domain-like"/>
    <property type="match status" value="1"/>
</dbReference>
<evidence type="ECO:0000313" key="2">
    <source>
        <dbReference type="EMBL" id="WRO06739.1"/>
    </source>
</evidence>
<dbReference type="NCBIfam" id="TIGR00305">
    <property type="entry name" value="putative toxin-antitoxin system toxin component, PIN family"/>
    <property type="match status" value="1"/>
</dbReference>
<name>A0AB38Z830_9CHLR</name>
<dbReference type="SMART" id="SM00670">
    <property type="entry name" value="PINc"/>
    <property type="match status" value="1"/>
</dbReference>
<protein>
    <submittedName>
        <fullName evidence="2">Toxin-antitoxin system toxin component, PIN family</fullName>
    </submittedName>
</protein>
<sequence length="151" mass="16484">MPEPKLRIFLDTNVIFSGLYSSQGAPGVILKYFVEGRISIVVSQQILEEVIRTIKDKLPEALPALKKFLVNAPPEVGGDPSPESIQRWAKEIHPADAAILAAAIAAKPDYFITGDNDFLGNHIIMEKAGINIMTPAQFLKLLEPGNHANLN</sequence>
<dbReference type="AlphaFoldDB" id="A0AB38Z830"/>
<dbReference type="PANTHER" id="PTHR34610">
    <property type="entry name" value="SSL7007 PROTEIN"/>
    <property type="match status" value="1"/>
</dbReference>
<proteinExistence type="predicted"/>
<dbReference type="Pfam" id="PF13470">
    <property type="entry name" value="PIN_3"/>
    <property type="match status" value="1"/>
</dbReference>